<keyword evidence="5 6" id="KW-0472">Membrane</keyword>
<feature type="chain" id="PRO_5042461088" evidence="7">
    <location>
        <begin position="34"/>
        <end position="500"/>
    </location>
</feature>
<evidence type="ECO:0000259" key="9">
    <source>
        <dbReference type="Pfam" id="PF20520"/>
    </source>
</evidence>
<reference evidence="11" key="1">
    <citation type="submission" date="2025-08" db="UniProtKB">
        <authorList>
            <consortium name="RefSeq"/>
        </authorList>
    </citation>
    <scope>IDENTIFICATION</scope>
    <source>
        <tissue evidence="11">Sperm</tissue>
    </source>
</reference>
<feature type="transmembrane region" description="Helical" evidence="6">
    <location>
        <begin position="455"/>
        <end position="475"/>
    </location>
</feature>
<comment type="subcellular location">
    <subcellularLocation>
        <location evidence="1">Membrane</location>
        <topology evidence="1">Single-pass membrane protein</topology>
    </subcellularLocation>
</comment>
<dbReference type="InterPro" id="IPR008388">
    <property type="entry name" value="Ac45_acc_su"/>
</dbReference>
<dbReference type="PANTHER" id="PTHR12471:SF7">
    <property type="entry name" value="V-TYPE PROTON ATPASE SUBUNIT S1"/>
    <property type="match status" value="1"/>
</dbReference>
<dbReference type="GO" id="GO:0001671">
    <property type="term" value="F:ATPase activator activity"/>
    <property type="evidence" value="ECO:0007669"/>
    <property type="project" value="TreeGrafter"/>
</dbReference>
<dbReference type="PANTHER" id="PTHR12471">
    <property type="entry name" value="VACUOLAR ATP SYNTHASE SUBUNIT S1"/>
    <property type="match status" value="1"/>
</dbReference>
<evidence type="ECO:0000256" key="7">
    <source>
        <dbReference type="SAM" id="SignalP"/>
    </source>
</evidence>
<feature type="domain" description="V-type proton ATPase subunit S1/VOA1 transmembrane" evidence="9">
    <location>
        <begin position="450"/>
        <end position="488"/>
    </location>
</feature>
<evidence type="ECO:0000256" key="6">
    <source>
        <dbReference type="SAM" id="Phobius"/>
    </source>
</evidence>
<evidence type="ECO:0000256" key="2">
    <source>
        <dbReference type="ARBA" id="ARBA00009037"/>
    </source>
</evidence>
<dbReference type="KEGG" id="pmrn:116952397"/>
<protein>
    <submittedName>
        <fullName evidence="11">V-type proton ATPase subunit S1-like</fullName>
    </submittedName>
</protein>
<evidence type="ECO:0000256" key="3">
    <source>
        <dbReference type="ARBA" id="ARBA00022692"/>
    </source>
</evidence>
<evidence type="ECO:0000313" key="11">
    <source>
        <dbReference type="RefSeq" id="XP_032827636.1"/>
    </source>
</evidence>
<dbReference type="RefSeq" id="XP_032827636.1">
    <property type="nucleotide sequence ID" value="XM_032971745.1"/>
</dbReference>
<name>A0AAJ7U0K5_PETMA</name>
<dbReference type="GO" id="GO:0033176">
    <property type="term" value="C:proton-transporting V-type ATPase complex"/>
    <property type="evidence" value="ECO:0007669"/>
    <property type="project" value="TreeGrafter"/>
</dbReference>
<comment type="similarity">
    <text evidence="2">Belongs to the vacuolar ATPase subunit S1 family.</text>
</comment>
<dbReference type="InterPro" id="IPR046755">
    <property type="entry name" value="VAS1_LD"/>
</dbReference>
<evidence type="ECO:0000256" key="5">
    <source>
        <dbReference type="ARBA" id="ARBA00023136"/>
    </source>
</evidence>
<dbReference type="Proteomes" id="UP001318040">
    <property type="component" value="Chromosome 46"/>
</dbReference>
<dbReference type="AlphaFoldDB" id="A0AAJ7U0K5"/>
<dbReference type="Pfam" id="PF20520">
    <property type="entry name" value="Ac45-VOA1_TM"/>
    <property type="match status" value="1"/>
</dbReference>
<evidence type="ECO:0000259" key="8">
    <source>
        <dbReference type="Pfam" id="PF05827"/>
    </source>
</evidence>
<keyword evidence="3 6" id="KW-0812">Transmembrane</keyword>
<dbReference type="InterPro" id="IPR046756">
    <property type="entry name" value="VAS1/VOA1_TM"/>
</dbReference>
<feature type="domain" description="V-type proton ATPase subunit S1 luminal" evidence="8">
    <location>
        <begin position="265"/>
        <end position="432"/>
    </location>
</feature>
<feature type="signal peptide" evidence="7">
    <location>
        <begin position="1"/>
        <end position="33"/>
    </location>
</feature>
<dbReference type="GeneID" id="116952397"/>
<dbReference type="Pfam" id="PF05827">
    <property type="entry name" value="VAS1_LD"/>
    <property type="match status" value="1"/>
</dbReference>
<proteinExistence type="inferred from homology"/>
<sequence>MASSATAASASVRRRNVALSLCLLALCQQRCLCVDQVPVLLWSTESSLWSSEPPPHVGHIVSESQLEQQFLKPVPRSQLLLLFIQDKLSVDDFTRFGAFAKRNENAFSSVQTALKSSPSSLVLPAVDWRAASELASKLSQRTDGAVTEVKDFPVPPASLTRDSPGLTVVRLPATASASEEARGRALAKNDDIIGQVMKLLEKGGQSFTAMYTASRPSKVPTGNDWGRDELAADWHVNRQLLQAATKAPPAPAGSHAPLVVQNGSQPCILFWARRLLVGFGGSAAATYDLTNATFVSGLVNSNASACHADNSTLVLSYSNLRISNLPVTNLNIEITLSQRHYPVSNRNWMTVEQLIVEAVNETAGGTMSWNATEQYAVRWASNPSEFSYSCGAVDSEPRHSGMVLMGSFGPDASPAERQRQIHFSIEGFQIQGSAAMRNGTAFAYASDCTSFFTPAIWMGLVSGFVLLLVLTYALHMLSSIKTMDRFDDPKAPGLSIPQTD</sequence>
<evidence type="ECO:0000256" key="4">
    <source>
        <dbReference type="ARBA" id="ARBA00022989"/>
    </source>
</evidence>
<keyword evidence="7" id="KW-0732">Signal</keyword>
<accession>A0AAJ7U0K5</accession>
<keyword evidence="10" id="KW-1185">Reference proteome</keyword>
<gene>
    <name evidence="11" type="primary">LOC116952397</name>
</gene>
<dbReference type="GO" id="GO:0030641">
    <property type="term" value="P:regulation of cellular pH"/>
    <property type="evidence" value="ECO:0007669"/>
    <property type="project" value="TreeGrafter"/>
</dbReference>
<organism evidence="10 11">
    <name type="scientific">Petromyzon marinus</name>
    <name type="common">Sea lamprey</name>
    <dbReference type="NCBI Taxonomy" id="7757"/>
    <lineage>
        <taxon>Eukaryota</taxon>
        <taxon>Metazoa</taxon>
        <taxon>Chordata</taxon>
        <taxon>Craniata</taxon>
        <taxon>Vertebrata</taxon>
        <taxon>Cyclostomata</taxon>
        <taxon>Hyperoartia</taxon>
        <taxon>Petromyzontiformes</taxon>
        <taxon>Petromyzontidae</taxon>
        <taxon>Petromyzon</taxon>
    </lineage>
</organism>
<evidence type="ECO:0000256" key="1">
    <source>
        <dbReference type="ARBA" id="ARBA00004167"/>
    </source>
</evidence>
<evidence type="ECO:0000313" key="10">
    <source>
        <dbReference type="Proteomes" id="UP001318040"/>
    </source>
</evidence>
<keyword evidence="4 6" id="KW-1133">Transmembrane helix</keyword>